<dbReference type="EMBL" id="UFSM01000001">
    <property type="protein sequence ID" value="SUU87288.1"/>
    <property type="molecule type" value="Genomic_DNA"/>
</dbReference>
<feature type="domain" description="Gfo/Idh/MocA-like oxidoreductase N-terminal" evidence="1">
    <location>
        <begin position="6"/>
        <end position="107"/>
    </location>
</feature>
<accession>A0A380WEZ5</accession>
<dbReference type="SUPFAM" id="SSF55347">
    <property type="entry name" value="Glyceraldehyde-3-phosphate dehydrogenase-like, C-terminal domain"/>
    <property type="match status" value="1"/>
</dbReference>
<dbReference type="Proteomes" id="UP000254701">
    <property type="component" value="Unassembled WGS sequence"/>
</dbReference>
<evidence type="ECO:0000313" key="3">
    <source>
        <dbReference type="Proteomes" id="UP000254701"/>
    </source>
</evidence>
<dbReference type="Gene3D" id="3.40.50.720">
    <property type="entry name" value="NAD(P)-binding Rossmann-like Domain"/>
    <property type="match status" value="1"/>
</dbReference>
<dbReference type="PANTHER" id="PTHR43377">
    <property type="entry name" value="BILIVERDIN REDUCTASE A"/>
    <property type="match status" value="1"/>
</dbReference>
<dbReference type="InterPro" id="IPR000683">
    <property type="entry name" value="Gfo/Idh/MocA-like_OxRdtase_N"/>
</dbReference>
<reference evidence="2 3" key="1">
    <citation type="submission" date="2018-06" db="EMBL/GenBank/DDBJ databases">
        <authorList>
            <consortium name="Pathogen Informatics"/>
            <person name="Doyle S."/>
        </authorList>
    </citation>
    <scope>NUCLEOTIDE SEQUENCE [LARGE SCALE GENOMIC DNA]</scope>
    <source>
        <strain evidence="2 3">NCTC10684</strain>
    </source>
</reference>
<gene>
    <name evidence="2" type="ORF">NCTC10684_00480</name>
</gene>
<organism evidence="2 3">
    <name type="scientific">Aminobacter aminovorans</name>
    <name type="common">Chelatobacter heintzii</name>
    <dbReference type="NCBI Taxonomy" id="83263"/>
    <lineage>
        <taxon>Bacteria</taxon>
        <taxon>Pseudomonadati</taxon>
        <taxon>Pseudomonadota</taxon>
        <taxon>Alphaproteobacteria</taxon>
        <taxon>Hyphomicrobiales</taxon>
        <taxon>Phyllobacteriaceae</taxon>
        <taxon>Aminobacter</taxon>
    </lineage>
</organism>
<proteinExistence type="predicted"/>
<name>A0A380WEZ5_AMIAI</name>
<dbReference type="AlphaFoldDB" id="A0A380WEZ5"/>
<dbReference type="Pfam" id="PF01408">
    <property type="entry name" value="GFO_IDH_MocA"/>
    <property type="match status" value="1"/>
</dbReference>
<dbReference type="GO" id="GO:0000166">
    <property type="term" value="F:nucleotide binding"/>
    <property type="evidence" value="ECO:0007669"/>
    <property type="project" value="InterPro"/>
</dbReference>
<dbReference type="InterPro" id="IPR036291">
    <property type="entry name" value="NAD(P)-bd_dom_sf"/>
</dbReference>
<sequence>MIDTPHVGLIGCGGWGKLILRDLKALGTRVTCVAPSEKSRANAVANGADLIVSTLDELPQVEGAVVATPSDSHGDVLLSLLPRNIPLFVEKPLTSDRVTAQLLARTAPDRIFVMDKWRYHAGIERIAQYARSGEIGDVLGLRLYRLGWSMTHNEVDPIWNLLPHDLSICLHVLGDVPPVTTAFADGLGPASSGLVAMLERDGGPRVVIETSAHHPVNRRSVILACTDGTVTLNGSLDEHLILRQGSPDNLNAPEIKVPFRNYMPLEAELAAFLRHLSGGPAPMSSVTEGALIVERVCDIRRMAGLPE</sequence>
<dbReference type="Gene3D" id="3.30.360.10">
    <property type="entry name" value="Dihydrodipicolinate Reductase, domain 2"/>
    <property type="match status" value="1"/>
</dbReference>
<dbReference type="PANTHER" id="PTHR43377:SF6">
    <property type="entry name" value="GFO_IDH_MOCA-LIKE OXIDOREDUCTASE N-TERMINAL DOMAIN-CONTAINING PROTEIN"/>
    <property type="match status" value="1"/>
</dbReference>
<dbReference type="SUPFAM" id="SSF51735">
    <property type="entry name" value="NAD(P)-binding Rossmann-fold domains"/>
    <property type="match status" value="1"/>
</dbReference>
<dbReference type="InterPro" id="IPR051450">
    <property type="entry name" value="Gfo/Idh/MocA_Oxidoreductases"/>
</dbReference>
<evidence type="ECO:0000259" key="1">
    <source>
        <dbReference type="Pfam" id="PF01408"/>
    </source>
</evidence>
<evidence type="ECO:0000313" key="2">
    <source>
        <dbReference type="EMBL" id="SUU87288.1"/>
    </source>
</evidence>
<protein>
    <submittedName>
        <fullName evidence="2">Oxidoreductase family, NAD-binding Rossmann fold</fullName>
    </submittedName>
</protein>
<dbReference type="RefSeq" id="WP_165916086.1">
    <property type="nucleotide sequence ID" value="NZ_BAAAVY010000033.1"/>
</dbReference>